<reference evidence="1" key="1">
    <citation type="journal article" date="2022" name="Proc. Natl. Acad. Sci. U.S.A.">
        <title>Life cycle and functional genomics of the unicellular red alga Galdieria for elucidating algal and plant evolution and industrial use.</title>
        <authorList>
            <person name="Hirooka S."/>
            <person name="Itabashi T."/>
            <person name="Ichinose T.M."/>
            <person name="Onuma R."/>
            <person name="Fujiwara T."/>
            <person name="Yamashita S."/>
            <person name="Jong L.W."/>
            <person name="Tomita R."/>
            <person name="Iwane A.H."/>
            <person name="Miyagishima S.Y."/>
        </authorList>
    </citation>
    <scope>NUCLEOTIDE SEQUENCE</scope>
    <source>
        <strain evidence="1">NBRC 102759</strain>
    </source>
</reference>
<dbReference type="GO" id="GO:0060090">
    <property type="term" value="F:molecular adaptor activity"/>
    <property type="evidence" value="ECO:0007669"/>
    <property type="project" value="InterPro"/>
</dbReference>
<proteinExistence type="predicted"/>
<organism evidence="1 2">
    <name type="scientific">Galdieria partita</name>
    <dbReference type="NCBI Taxonomy" id="83374"/>
    <lineage>
        <taxon>Eukaryota</taxon>
        <taxon>Rhodophyta</taxon>
        <taxon>Bangiophyceae</taxon>
        <taxon>Galdieriales</taxon>
        <taxon>Galdieriaceae</taxon>
        <taxon>Galdieria</taxon>
    </lineage>
</organism>
<dbReference type="Gene3D" id="3.30.450.30">
    <property type="entry name" value="Dynein light chain 2a, cytoplasmic"/>
    <property type="match status" value="1"/>
</dbReference>
<dbReference type="InterPro" id="IPR037587">
    <property type="entry name" value="LAMTOR2-like"/>
</dbReference>
<dbReference type="PANTHER" id="PTHR13323">
    <property type="entry name" value="LATE ENDOSOMAL/LYSOSOMAL MP1 INTERACTING PROTEIN"/>
    <property type="match status" value="1"/>
</dbReference>
<evidence type="ECO:0000313" key="1">
    <source>
        <dbReference type="EMBL" id="GJQ15759.1"/>
    </source>
</evidence>
<dbReference type="GO" id="GO:0032008">
    <property type="term" value="P:positive regulation of TOR signaling"/>
    <property type="evidence" value="ECO:0007669"/>
    <property type="project" value="InterPro"/>
</dbReference>
<evidence type="ECO:0000313" key="2">
    <source>
        <dbReference type="Proteomes" id="UP001061958"/>
    </source>
</evidence>
<protein>
    <recommendedName>
        <fullName evidence="3">Roadblock/LAMTOR2 domain-containing protein</fullName>
    </recommendedName>
</protein>
<dbReference type="OrthoDB" id="271745at2759"/>
<name>A0A9C7UTU5_9RHOD</name>
<dbReference type="Proteomes" id="UP001061958">
    <property type="component" value="Unassembled WGS sequence"/>
</dbReference>
<accession>A0A9C7UTU5</accession>
<gene>
    <name evidence="1" type="ORF">GpartN1_g7550.t1</name>
</gene>
<evidence type="ECO:0008006" key="3">
    <source>
        <dbReference type="Google" id="ProtNLM"/>
    </source>
</evidence>
<dbReference type="SUPFAM" id="SSF103196">
    <property type="entry name" value="Roadblock/LC7 domain"/>
    <property type="match status" value="1"/>
</dbReference>
<reference evidence="1" key="2">
    <citation type="submission" date="2022-01" db="EMBL/GenBank/DDBJ databases">
        <authorList>
            <person name="Hirooka S."/>
            <person name="Miyagishima S.Y."/>
        </authorList>
    </citation>
    <scope>NUCLEOTIDE SEQUENCE</scope>
    <source>
        <strain evidence="1">NBRC 102759</strain>
    </source>
</reference>
<dbReference type="AlphaFoldDB" id="A0A9C7UTU5"/>
<dbReference type="EMBL" id="BQMJ01000074">
    <property type="protein sequence ID" value="GJQ15759.1"/>
    <property type="molecule type" value="Genomic_DNA"/>
</dbReference>
<dbReference type="GO" id="GO:0005085">
    <property type="term" value="F:guanyl-nucleotide exchange factor activity"/>
    <property type="evidence" value="ECO:0007669"/>
    <property type="project" value="InterPro"/>
</dbReference>
<keyword evidence="2" id="KW-1185">Reference proteome</keyword>
<sequence>MQETSSQVVHLIQPSKISEILKTTLTGGLYIALLLGSDGSLVAGASVPNEENKSNTDTVDSNWSSIGALVAGTWSTLEDRARSFCVGEAVGEDCLMLDCAKGKICVAKVEEFLACLVAEETVELGLLKAKMKGLLRYLKEELSVVEEAFK</sequence>
<comment type="caution">
    <text evidence="1">The sequence shown here is derived from an EMBL/GenBank/DDBJ whole genome shotgun (WGS) entry which is preliminary data.</text>
</comment>